<keyword evidence="2" id="KW-1185">Reference proteome</keyword>
<reference evidence="1 2" key="1">
    <citation type="submission" date="2018-11" db="EMBL/GenBank/DDBJ databases">
        <title>Genome sequence and assembly of Colletotrichum spinosum.</title>
        <authorList>
            <person name="Gan P."/>
            <person name="Shirasu K."/>
        </authorList>
    </citation>
    <scope>NUCLEOTIDE SEQUENCE [LARGE SCALE GENOMIC DNA]</scope>
    <source>
        <strain evidence="1 2">CBS 515.97</strain>
    </source>
</reference>
<comment type="caution">
    <text evidence="1">The sequence shown here is derived from an EMBL/GenBank/DDBJ whole genome shotgun (WGS) entry which is preliminary data.</text>
</comment>
<accession>A0A4R8PYU3</accession>
<dbReference type="AlphaFoldDB" id="A0A4R8PYU3"/>
<sequence>MWGRVPPEALPATSASVLAMRGPRWGYFRRCSERFRRSEGTGGGGNAIAKS</sequence>
<name>A0A4R8PYU3_9PEZI</name>
<dbReference type="Proteomes" id="UP000295083">
    <property type="component" value="Unassembled WGS sequence"/>
</dbReference>
<organism evidence="1 2">
    <name type="scientific">Colletotrichum spinosum</name>
    <dbReference type="NCBI Taxonomy" id="1347390"/>
    <lineage>
        <taxon>Eukaryota</taxon>
        <taxon>Fungi</taxon>
        <taxon>Dikarya</taxon>
        <taxon>Ascomycota</taxon>
        <taxon>Pezizomycotina</taxon>
        <taxon>Sordariomycetes</taxon>
        <taxon>Hypocreomycetidae</taxon>
        <taxon>Glomerellales</taxon>
        <taxon>Glomerellaceae</taxon>
        <taxon>Colletotrichum</taxon>
        <taxon>Colletotrichum orbiculare species complex</taxon>
    </lineage>
</organism>
<gene>
    <name evidence="1" type="ORF">C8035_v008530</name>
</gene>
<protein>
    <submittedName>
        <fullName evidence="1">Uncharacterized protein</fullName>
    </submittedName>
</protein>
<evidence type="ECO:0000313" key="2">
    <source>
        <dbReference type="Proteomes" id="UP000295083"/>
    </source>
</evidence>
<proteinExistence type="predicted"/>
<evidence type="ECO:0000313" key="1">
    <source>
        <dbReference type="EMBL" id="TDZ27905.1"/>
    </source>
</evidence>
<dbReference type="EMBL" id="QAPG01001767">
    <property type="protein sequence ID" value="TDZ27905.1"/>
    <property type="molecule type" value="Genomic_DNA"/>
</dbReference>